<keyword evidence="5" id="KW-0479">Metal-binding</keyword>
<comment type="similarity">
    <text evidence="9">Belongs to the ZNF593/BUD20 C2H2-type zinc-finger protein family.</text>
</comment>
<protein>
    <recommendedName>
        <fullName evidence="11">C2H2-type domain-containing protein</fullName>
    </recommendedName>
</protein>
<dbReference type="GO" id="GO:0008270">
    <property type="term" value="F:zinc ion binding"/>
    <property type="evidence" value="ECO:0007669"/>
    <property type="project" value="UniProtKB-KW"/>
</dbReference>
<keyword evidence="4" id="KW-0690">Ribosome biogenesis</keyword>
<dbReference type="InterPro" id="IPR013087">
    <property type="entry name" value="Znf_C2H2_type"/>
</dbReference>
<dbReference type="PANTHER" id="PTHR46095:SF1">
    <property type="entry name" value="ZINC FINGER PROTEIN 593"/>
    <property type="match status" value="1"/>
</dbReference>
<reference evidence="12 13" key="1">
    <citation type="journal article" date="2006" name="Nature">
        <title>Insights from the genome of the biotrophic fungal plant pathogen Ustilago maydis.</title>
        <authorList>
            <person name="Kamper J."/>
            <person name="Kahmann R."/>
            <person name="Bolker M."/>
            <person name="Ma L.J."/>
            <person name="Brefort T."/>
            <person name="Saville B.J."/>
            <person name="Banuett F."/>
            <person name="Kronstad J.W."/>
            <person name="Gold S.E."/>
            <person name="Muller O."/>
            <person name="Perlin M.H."/>
            <person name="Wosten H.A."/>
            <person name="de Vries R."/>
            <person name="Ruiz-Herrera J."/>
            <person name="Reynaga-Pena C.G."/>
            <person name="Snetselaar K."/>
            <person name="McCann M."/>
            <person name="Perez-Martin J."/>
            <person name="Feldbrugge M."/>
            <person name="Basse C.W."/>
            <person name="Steinberg G."/>
            <person name="Ibeas J.I."/>
            <person name="Holloman W."/>
            <person name="Guzman P."/>
            <person name="Farman M."/>
            <person name="Stajich J.E."/>
            <person name="Sentandreu R."/>
            <person name="Gonzalez-Prieto J.M."/>
            <person name="Kennell J.C."/>
            <person name="Molina L."/>
            <person name="Schirawski J."/>
            <person name="Mendoza-Mendoza A."/>
            <person name="Greilinger D."/>
            <person name="Munch K."/>
            <person name="Rossel N."/>
            <person name="Scherer M."/>
            <person name="Vranes M."/>
            <person name="Ladendorf O."/>
            <person name="Vincon V."/>
            <person name="Fuchs U."/>
            <person name="Sandrock B."/>
            <person name="Meng S."/>
            <person name="Ho E.C."/>
            <person name="Cahill M.J."/>
            <person name="Boyce K.J."/>
            <person name="Klose J."/>
            <person name="Klosterman S.J."/>
            <person name="Deelstra H.J."/>
            <person name="Ortiz-Castellanos L."/>
            <person name="Li W."/>
            <person name="Sanchez-Alonso P."/>
            <person name="Schreier P.H."/>
            <person name="Hauser-Hahn I."/>
            <person name="Vaupel M."/>
            <person name="Koopmann E."/>
            <person name="Friedrich G."/>
            <person name="Voss H."/>
            <person name="Schluter T."/>
            <person name="Margolis J."/>
            <person name="Platt D."/>
            <person name="Swimmer C."/>
            <person name="Gnirke A."/>
            <person name="Chen F."/>
            <person name="Vysotskaia V."/>
            <person name="Mannhaupt G."/>
            <person name="Guldener U."/>
            <person name="Munsterkotter M."/>
            <person name="Haase D."/>
            <person name="Oesterheld M."/>
            <person name="Mewes H.W."/>
            <person name="Mauceli E.W."/>
            <person name="DeCaprio D."/>
            <person name="Wade C.M."/>
            <person name="Butler J."/>
            <person name="Young S."/>
            <person name="Jaffe D.B."/>
            <person name="Calvo S."/>
            <person name="Nusbaum C."/>
            <person name="Galagan J."/>
            <person name="Birren B.W."/>
        </authorList>
    </citation>
    <scope>NUCLEOTIDE SEQUENCE [LARGE SCALE GENOMIC DNA]</scope>
    <source>
        <strain evidence="13">DSM 14603 / FGSC 9021 / UM521</strain>
    </source>
</reference>
<dbReference type="FunFam" id="3.30.160.60:FF:000299">
    <property type="entry name" value="Zinc finger protein 593"/>
    <property type="match status" value="1"/>
</dbReference>
<proteinExistence type="inferred from homology"/>
<organism evidence="12 13">
    <name type="scientific">Mycosarcoma maydis</name>
    <name type="common">Corn smut fungus</name>
    <name type="synonym">Ustilago maydis</name>
    <dbReference type="NCBI Taxonomy" id="5270"/>
    <lineage>
        <taxon>Eukaryota</taxon>
        <taxon>Fungi</taxon>
        <taxon>Dikarya</taxon>
        <taxon>Basidiomycota</taxon>
        <taxon>Ustilaginomycotina</taxon>
        <taxon>Ustilaginomycetes</taxon>
        <taxon>Ustilaginales</taxon>
        <taxon>Ustilaginaceae</taxon>
        <taxon>Mycosarcoma</taxon>
    </lineage>
</organism>
<evidence type="ECO:0000256" key="7">
    <source>
        <dbReference type="ARBA" id="ARBA00022833"/>
    </source>
</evidence>
<dbReference type="GO" id="GO:0003676">
    <property type="term" value="F:nucleic acid binding"/>
    <property type="evidence" value="ECO:0007669"/>
    <property type="project" value="InterPro"/>
</dbReference>
<feature type="compositionally biased region" description="Basic residues" evidence="10">
    <location>
        <begin position="1"/>
        <end position="25"/>
    </location>
</feature>
<dbReference type="GeneID" id="23564750"/>
<keyword evidence="7" id="KW-0862">Zinc</keyword>
<dbReference type="SUPFAM" id="SSF57667">
    <property type="entry name" value="beta-beta-alpha zinc fingers"/>
    <property type="match status" value="1"/>
</dbReference>
<dbReference type="AlphaFoldDB" id="A0A0D1DUX6"/>
<comment type="subcellular location">
    <subcellularLocation>
        <location evidence="2">Cytoplasm</location>
    </subcellularLocation>
    <subcellularLocation>
        <location evidence="1">Nucleus</location>
    </subcellularLocation>
</comment>
<dbReference type="KEGG" id="uma:UMAG_04625"/>
<name>A0A0D1DUX6_MYCMD</name>
<dbReference type="GO" id="GO:0005737">
    <property type="term" value="C:cytoplasm"/>
    <property type="evidence" value="ECO:0007669"/>
    <property type="project" value="UniProtKB-SubCell"/>
</dbReference>
<dbReference type="FunCoup" id="A0A0D1DUX6">
    <property type="interactions" value="212"/>
</dbReference>
<dbReference type="InterPro" id="IPR022755">
    <property type="entry name" value="Znf_C2H2_jaz"/>
</dbReference>
<gene>
    <name evidence="12" type="ORF">UMAG_04625</name>
</gene>
<dbReference type="GO" id="GO:0042254">
    <property type="term" value="P:ribosome biogenesis"/>
    <property type="evidence" value="ECO:0007669"/>
    <property type="project" value="UniProtKB-KW"/>
</dbReference>
<dbReference type="GO" id="GO:0043021">
    <property type="term" value="F:ribonucleoprotein complex binding"/>
    <property type="evidence" value="ECO:0007669"/>
    <property type="project" value="UniProtKB-ARBA"/>
</dbReference>
<dbReference type="Pfam" id="PF12171">
    <property type="entry name" value="zf-C2H2_jaz"/>
    <property type="match status" value="1"/>
</dbReference>
<dbReference type="STRING" id="237631.A0A0D1DUX6"/>
<feature type="region of interest" description="Disordered" evidence="10">
    <location>
        <begin position="1"/>
        <end position="27"/>
    </location>
</feature>
<evidence type="ECO:0000256" key="5">
    <source>
        <dbReference type="ARBA" id="ARBA00022723"/>
    </source>
</evidence>
<evidence type="ECO:0000256" key="9">
    <source>
        <dbReference type="ARBA" id="ARBA00038064"/>
    </source>
</evidence>
<dbReference type="InterPro" id="IPR051879">
    <property type="entry name" value="C2H2-ZF_Maturation_Protein"/>
</dbReference>
<keyword evidence="3" id="KW-0963">Cytoplasm</keyword>
<dbReference type="VEuPathDB" id="FungiDB:UMAG_04625"/>
<evidence type="ECO:0000256" key="3">
    <source>
        <dbReference type="ARBA" id="ARBA00022490"/>
    </source>
</evidence>
<dbReference type="OMA" id="RKMETQP"/>
<evidence type="ECO:0000259" key="11">
    <source>
        <dbReference type="PROSITE" id="PS00028"/>
    </source>
</evidence>
<dbReference type="eggNOG" id="KOG3408">
    <property type="taxonomic scope" value="Eukaryota"/>
</dbReference>
<evidence type="ECO:0000256" key="8">
    <source>
        <dbReference type="ARBA" id="ARBA00023242"/>
    </source>
</evidence>
<feature type="domain" description="C2H2-type" evidence="11">
    <location>
        <begin position="64"/>
        <end position="86"/>
    </location>
</feature>
<keyword evidence="6" id="KW-0863">Zinc-finger</keyword>
<evidence type="ECO:0000256" key="6">
    <source>
        <dbReference type="ARBA" id="ARBA00022771"/>
    </source>
</evidence>
<dbReference type="InterPro" id="IPR003604">
    <property type="entry name" value="Matrin/U1-like-C_Znf_C2H2"/>
</dbReference>
<dbReference type="Gene3D" id="3.30.160.60">
    <property type="entry name" value="Classic Zinc Finger"/>
    <property type="match status" value="1"/>
</dbReference>
<dbReference type="InterPro" id="IPR036236">
    <property type="entry name" value="Znf_C2H2_sf"/>
</dbReference>
<evidence type="ECO:0000313" key="13">
    <source>
        <dbReference type="Proteomes" id="UP000000561"/>
    </source>
</evidence>
<dbReference type="EMBL" id="CM003152">
    <property type="protein sequence ID" value="KIS67526.1"/>
    <property type="molecule type" value="Genomic_DNA"/>
</dbReference>
<dbReference type="Proteomes" id="UP000000561">
    <property type="component" value="Chromosome 13"/>
</dbReference>
<evidence type="ECO:0000313" key="12">
    <source>
        <dbReference type="EMBL" id="KIS67526.1"/>
    </source>
</evidence>
<dbReference type="OrthoDB" id="24683at2759"/>
<sequence length="130" mass="14783">MTRTRHGKKTHHARRDVKRGMRTRARKLDPDQIQANLNDPKKLDELQNPKELDVDKAGLGLFYCVECDRNFPSQKDQLTHIASKLHKRRAKKITEEPAYTIEESLRAVGIGIDNKQRTSKPAAPANSMAA</sequence>
<evidence type="ECO:0000256" key="10">
    <source>
        <dbReference type="SAM" id="MobiDB-lite"/>
    </source>
</evidence>
<accession>A0A0D1DUX6</accession>
<dbReference type="SMART" id="SM00451">
    <property type="entry name" value="ZnF_U1"/>
    <property type="match status" value="1"/>
</dbReference>
<dbReference type="PANTHER" id="PTHR46095">
    <property type="entry name" value="ZINC FINGER PROTEIN 593"/>
    <property type="match status" value="1"/>
</dbReference>
<evidence type="ECO:0000256" key="2">
    <source>
        <dbReference type="ARBA" id="ARBA00004496"/>
    </source>
</evidence>
<keyword evidence="8" id="KW-0539">Nucleus</keyword>
<evidence type="ECO:0000256" key="1">
    <source>
        <dbReference type="ARBA" id="ARBA00004123"/>
    </source>
</evidence>
<keyword evidence="13" id="KW-1185">Reference proteome</keyword>
<dbReference type="GO" id="GO:0005634">
    <property type="term" value="C:nucleus"/>
    <property type="evidence" value="ECO:0007669"/>
    <property type="project" value="UniProtKB-SubCell"/>
</dbReference>
<dbReference type="InParanoid" id="A0A0D1DUX6"/>
<evidence type="ECO:0000256" key="4">
    <source>
        <dbReference type="ARBA" id="ARBA00022517"/>
    </source>
</evidence>
<dbReference type="PROSITE" id="PS00028">
    <property type="entry name" value="ZINC_FINGER_C2H2_1"/>
    <property type="match status" value="1"/>
</dbReference>
<dbReference type="RefSeq" id="XP_011390918.1">
    <property type="nucleotide sequence ID" value="XM_011392616.1"/>
</dbReference>